<sequence length="85" mass="10168">MRGLLRVEKQEYRREYDVGYRLSQNSLYMMALHQDDVTIIPIRKILATCELDNRAGMRFHDAGFTYWIQNEALVEKLWEVVKTDD</sequence>
<protein>
    <submittedName>
        <fullName evidence="1">Uncharacterized protein</fullName>
    </submittedName>
</protein>
<gene>
    <name evidence="1" type="ORF">BMT55_03070</name>
</gene>
<accession>A0ABX4XS41</accession>
<organism evidence="1 2">
    <name type="scientific">Listeria newyorkensis</name>
    <dbReference type="NCBI Taxonomy" id="1497681"/>
    <lineage>
        <taxon>Bacteria</taxon>
        <taxon>Bacillati</taxon>
        <taxon>Bacillota</taxon>
        <taxon>Bacilli</taxon>
        <taxon>Bacillales</taxon>
        <taxon>Listeriaceae</taxon>
        <taxon>Listeria</taxon>
    </lineage>
</organism>
<keyword evidence="2" id="KW-1185">Reference proteome</keyword>
<reference evidence="1 2" key="1">
    <citation type="submission" date="2016-11" db="EMBL/GenBank/DDBJ databases">
        <title>Whole Genome Sequence of Listeria newyorkensis.</title>
        <authorList>
            <person name="Frink S."/>
            <person name="Morales C."/>
            <person name="Kiang D."/>
        </authorList>
    </citation>
    <scope>NUCLEOTIDE SEQUENCE [LARGE SCALE GENOMIC DNA]</scope>
    <source>
        <strain evidence="1 2">F1604011-044</strain>
    </source>
</reference>
<proteinExistence type="predicted"/>
<comment type="caution">
    <text evidence="1">The sequence shown here is derived from an EMBL/GenBank/DDBJ whole genome shotgun (WGS) entry which is preliminary data.</text>
</comment>
<evidence type="ECO:0000313" key="1">
    <source>
        <dbReference type="EMBL" id="PNP94483.1"/>
    </source>
</evidence>
<dbReference type="EMBL" id="MPDH01000002">
    <property type="protein sequence ID" value="PNP94483.1"/>
    <property type="molecule type" value="Genomic_DNA"/>
</dbReference>
<dbReference type="RefSeq" id="WP_036089274.1">
    <property type="nucleotide sequence ID" value="NZ_BJEY01000003.1"/>
</dbReference>
<dbReference type="Proteomes" id="UP000236500">
    <property type="component" value="Unassembled WGS sequence"/>
</dbReference>
<evidence type="ECO:0000313" key="2">
    <source>
        <dbReference type="Proteomes" id="UP000236500"/>
    </source>
</evidence>
<name>A0ABX4XS41_9LIST</name>